<dbReference type="EMBL" id="JBJJXI010000019">
    <property type="protein sequence ID" value="KAL3405815.1"/>
    <property type="molecule type" value="Genomic_DNA"/>
</dbReference>
<proteinExistence type="predicted"/>
<reference evidence="3 4" key="1">
    <citation type="journal article" date="2024" name="bioRxiv">
        <title>A reference genome for Trichogramma kaykai: A tiny desert-dwelling parasitoid wasp with competing sex-ratio distorters.</title>
        <authorList>
            <person name="Culotta J."/>
            <person name="Lindsey A.R."/>
        </authorList>
    </citation>
    <scope>NUCLEOTIDE SEQUENCE [LARGE SCALE GENOMIC DNA]</scope>
    <source>
        <strain evidence="3 4">KSX58</strain>
    </source>
</reference>
<gene>
    <name evidence="3" type="ORF">TKK_001257</name>
</gene>
<comment type="caution">
    <text evidence="3">The sequence shown here is derived from an EMBL/GenBank/DDBJ whole genome shotgun (WGS) entry which is preliminary data.</text>
</comment>
<protein>
    <recommendedName>
        <fullName evidence="2">E3 ubiquitin-protein ligase TTC3/DZIP3 domain-containing protein</fullName>
    </recommendedName>
</protein>
<evidence type="ECO:0000313" key="4">
    <source>
        <dbReference type="Proteomes" id="UP001627154"/>
    </source>
</evidence>
<name>A0ABD2XL23_9HYME</name>
<dbReference type="AlphaFoldDB" id="A0ABD2XL23"/>
<feature type="domain" description="E3 ubiquitin-protein ligase TTC3/DZIP3" evidence="2">
    <location>
        <begin position="177"/>
        <end position="274"/>
    </location>
</feature>
<feature type="coiled-coil region" evidence="1">
    <location>
        <begin position="598"/>
        <end position="625"/>
    </location>
</feature>
<keyword evidence="4" id="KW-1185">Reference proteome</keyword>
<dbReference type="Pfam" id="PF19179">
    <property type="entry name" value="TTC3_DZIP3_dom"/>
    <property type="match status" value="1"/>
</dbReference>
<evidence type="ECO:0000313" key="3">
    <source>
        <dbReference type="EMBL" id="KAL3405815.1"/>
    </source>
</evidence>
<keyword evidence="1" id="KW-0175">Coiled coil</keyword>
<evidence type="ECO:0000259" key="2">
    <source>
        <dbReference type="Pfam" id="PF19179"/>
    </source>
</evidence>
<organism evidence="3 4">
    <name type="scientific">Trichogramma kaykai</name>
    <dbReference type="NCBI Taxonomy" id="54128"/>
    <lineage>
        <taxon>Eukaryota</taxon>
        <taxon>Metazoa</taxon>
        <taxon>Ecdysozoa</taxon>
        <taxon>Arthropoda</taxon>
        <taxon>Hexapoda</taxon>
        <taxon>Insecta</taxon>
        <taxon>Pterygota</taxon>
        <taxon>Neoptera</taxon>
        <taxon>Endopterygota</taxon>
        <taxon>Hymenoptera</taxon>
        <taxon>Apocrita</taxon>
        <taxon>Proctotrupomorpha</taxon>
        <taxon>Chalcidoidea</taxon>
        <taxon>Trichogrammatidae</taxon>
        <taxon>Trichogramma</taxon>
    </lineage>
</organism>
<dbReference type="InterPro" id="IPR043866">
    <property type="entry name" value="TTC3/DZIP3_dom"/>
</dbReference>
<accession>A0ABD2XL23</accession>
<dbReference type="Proteomes" id="UP001627154">
    <property type="component" value="Unassembled WGS sequence"/>
</dbReference>
<evidence type="ECO:0000256" key="1">
    <source>
        <dbReference type="SAM" id="Coils"/>
    </source>
</evidence>
<sequence length="685" mass="79564">MVNSSYSPYISCGDDYLRQFSGHGRHGDDSELTSVLKVAANEYMRCLDGTETKWTIPYTYYKKAKGLVNILNVDRTTENLINYLLGFCLNKFAVTLDDFTEAVQTLESIDIDFVQKFPAVYAVLAELHCKLCRHDYALYYLNEGLSFLKKLDELNIFYLPQTKIVLKDNGRNNKIWDYIKEKCSNFQMPDYVCVHSKCNNITKPYTTPSKQIYFKDPAFSDIIQVQCSHDPPCSLYFHKPCWFLEKEKHCLYHQTDEMIIDNHNVPCLNINCQSDPKPSVINSIGVMNAKGDIVFELKYPRTNTSKQIAGKPSKNHEAKDHSVLDVSKGAIKKDFTGLNTLKNSMCQKSDDLFKQEVEKFGVQDYNPFRINNRNSERMNRVVVVKEGVEPKLKVTNRETEFLFSFFHEMISKNVGTTWVEVYDEYMKIKDNLLKPTEDIRDFLLSTEAFEETPLDITSSDATVNETIKSIMSTLAAHNERHKEKSSANAYYDLLDDENHVVQSNQTSINSPKDKTKNSCVETFNFPDSHEFKASDKDYLEKIINHSKSMEVELQEQIETNAHLGQMVRQQAAQIEHFETERQDLWDKIESLSKVISASTNLKKKYEQINQENLRLKQELLQMTLEVKKSKLNDLCQDQYPNKIDENKRKEILANFQEELKIIRDSLNNEWNQKYSALEQVSYYLF</sequence>